<feature type="transmembrane region" description="Helical" evidence="1">
    <location>
        <begin position="146"/>
        <end position="166"/>
    </location>
</feature>
<sequence>MTAETNAPGSKRFTRAAHLLEIFRYEREKYKHSSRMILPAILLFFYLGLAYSMAPQYVLDSFSICSLVVFLLMLAMGVMYEDIIFPMIDQTVFIKTEEKGLLFGGRCLLVAYISLETAAVSAVYPFLCDLVNKKGLFMRPLTAADIISAFFLFWIIGISGGITGLFANRRIFHKRETALILSVLMGLIIVLKGAVGEKFAAVRLVTWVLPPVYDLSVNYCAEEYFHFSRLWIYFFWMAAYTVLETWIYVRIMIRKKFE</sequence>
<dbReference type="AlphaFoldDB" id="A0A3E3IAR8"/>
<evidence type="ECO:0000313" key="2">
    <source>
        <dbReference type="EMBL" id="RGE64136.1"/>
    </source>
</evidence>
<keyword evidence="1" id="KW-0472">Membrane</keyword>
<keyword evidence="1" id="KW-1133">Transmembrane helix</keyword>
<dbReference type="EMBL" id="QVLV01000002">
    <property type="protein sequence ID" value="RGE64136.1"/>
    <property type="molecule type" value="Genomic_DNA"/>
</dbReference>
<keyword evidence="3" id="KW-1185">Reference proteome</keyword>
<accession>A0A3E3IAR8</accession>
<name>A0A3E3IAR8_9FIRM</name>
<feature type="transmembrane region" description="Helical" evidence="1">
    <location>
        <begin position="230"/>
        <end position="249"/>
    </location>
</feature>
<organism evidence="2 3">
    <name type="scientific">Eisenbergiella massiliensis</name>
    <dbReference type="NCBI Taxonomy" id="1720294"/>
    <lineage>
        <taxon>Bacteria</taxon>
        <taxon>Bacillati</taxon>
        <taxon>Bacillota</taxon>
        <taxon>Clostridia</taxon>
        <taxon>Lachnospirales</taxon>
        <taxon>Lachnospiraceae</taxon>
        <taxon>Eisenbergiella</taxon>
    </lineage>
</organism>
<dbReference type="Proteomes" id="UP000260812">
    <property type="component" value="Unassembled WGS sequence"/>
</dbReference>
<evidence type="ECO:0000313" key="3">
    <source>
        <dbReference type="Proteomes" id="UP000260812"/>
    </source>
</evidence>
<gene>
    <name evidence="2" type="ORF">DXC51_03420</name>
</gene>
<feature type="transmembrane region" description="Helical" evidence="1">
    <location>
        <begin position="101"/>
        <end position="126"/>
    </location>
</feature>
<evidence type="ECO:0000256" key="1">
    <source>
        <dbReference type="SAM" id="Phobius"/>
    </source>
</evidence>
<dbReference type="RefSeq" id="WP_117543708.1">
    <property type="nucleotide sequence ID" value="NZ_QVLV01000002.1"/>
</dbReference>
<reference evidence="2" key="1">
    <citation type="submission" date="2018-08" db="EMBL/GenBank/DDBJ databases">
        <title>A genome reference for cultivated species of the human gut microbiota.</title>
        <authorList>
            <person name="Zou Y."/>
            <person name="Xue W."/>
            <person name="Luo G."/>
        </authorList>
    </citation>
    <scope>NUCLEOTIDE SEQUENCE [LARGE SCALE GENOMIC DNA]</scope>
    <source>
        <strain evidence="2">TF05-5AC</strain>
    </source>
</reference>
<dbReference type="GeneID" id="97985959"/>
<feature type="transmembrane region" description="Helical" evidence="1">
    <location>
        <begin position="36"/>
        <end position="55"/>
    </location>
</feature>
<comment type="caution">
    <text evidence="2">The sequence shown here is derived from an EMBL/GenBank/DDBJ whole genome shotgun (WGS) entry which is preliminary data.</text>
</comment>
<proteinExistence type="predicted"/>
<protein>
    <submittedName>
        <fullName evidence="2">Uncharacterized protein</fullName>
    </submittedName>
</protein>
<feature type="transmembrane region" description="Helical" evidence="1">
    <location>
        <begin position="178"/>
        <end position="195"/>
    </location>
</feature>
<feature type="transmembrane region" description="Helical" evidence="1">
    <location>
        <begin position="61"/>
        <end position="80"/>
    </location>
</feature>
<keyword evidence="1" id="KW-0812">Transmembrane</keyword>